<evidence type="ECO:0000313" key="2">
    <source>
        <dbReference type="Proteomes" id="UP001209878"/>
    </source>
</evidence>
<keyword evidence="2" id="KW-1185">Reference proteome</keyword>
<evidence type="ECO:0000313" key="1">
    <source>
        <dbReference type="EMBL" id="KAK2178149.1"/>
    </source>
</evidence>
<dbReference type="AlphaFoldDB" id="A0AAD9NSU5"/>
<accession>A0AAD9NSU5</accession>
<reference evidence="1" key="1">
    <citation type="journal article" date="2023" name="Mol. Biol. Evol.">
        <title>Third-Generation Sequencing Reveals the Adaptive Role of the Epigenome in Three Deep-Sea Polychaetes.</title>
        <authorList>
            <person name="Perez M."/>
            <person name="Aroh O."/>
            <person name="Sun Y."/>
            <person name="Lan Y."/>
            <person name="Juniper S.K."/>
            <person name="Young C.R."/>
            <person name="Angers B."/>
            <person name="Qian P.Y."/>
        </authorList>
    </citation>
    <scope>NUCLEOTIDE SEQUENCE</scope>
    <source>
        <strain evidence="1">R07B-5</strain>
    </source>
</reference>
<organism evidence="1 2">
    <name type="scientific">Ridgeia piscesae</name>
    <name type="common">Tubeworm</name>
    <dbReference type="NCBI Taxonomy" id="27915"/>
    <lineage>
        <taxon>Eukaryota</taxon>
        <taxon>Metazoa</taxon>
        <taxon>Spiralia</taxon>
        <taxon>Lophotrochozoa</taxon>
        <taxon>Annelida</taxon>
        <taxon>Polychaeta</taxon>
        <taxon>Sedentaria</taxon>
        <taxon>Canalipalpata</taxon>
        <taxon>Sabellida</taxon>
        <taxon>Siboglinidae</taxon>
        <taxon>Ridgeia</taxon>
    </lineage>
</organism>
<gene>
    <name evidence="1" type="ORF">NP493_560g01041</name>
</gene>
<comment type="caution">
    <text evidence="1">The sequence shown here is derived from an EMBL/GenBank/DDBJ whole genome shotgun (WGS) entry which is preliminary data.</text>
</comment>
<protein>
    <submittedName>
        <fullName evidence="1">Uncharacterized protein</fullName>
    </submittedName>
</protein>
<proteinExistence type="predicted"/>
<name>A0AAD9NSU5_RIDPI</name>
<sequence>MTQEINNTEYFVRGIYCWHHNNLILSFPTFALTIQPHIFMFDILCQT</sequence>
<dbReference type="Proteomes" id="UP001209878">
    <property type="component" value="Unassembled WGS sequence"/>
</dbReference>
<dbReference type="EMBL" id="JAODUO010000559">
    <property type="protein sequence ID" value="KAK2178149.1"/>
    <property type="molecule type" value="Genomic_DNA"/>
</dbReference>